<feature type="transmembrane region" description="Helical" evidence="7">
    <location>
        <begin position="45"/>
        <end position="63"/>
    </location>
</feature>
<dbReference type="Gene3D" id="1.10.3430.10">
    <property type="entry name" value="Ammonium transporter AmtB like domains"/>
    <property type="match status" value="1"/>
</dbReference>
<comment type="caution">
    <text evidence="9">The sequence shown here is derived from an EMBL/GenBank/DDBJ whole genome shotgun (WGS) entry which is preliminary data.</text>
</comment>
<organism evidence="9 10">
    <name type="scientific">Candidatus Lambdaproteobacteria bacterium RIFOXYD2_FULL_56_26</name>
    <dbReference type="NCBI Taxonomy" id="1817773"/>
    <lineage>
        <taxon>Bacteria</taxon>
        <taxon>Pseudomonadati</taxon>
        <taxon>Pseudomonadota</taxon>
        <taxon>Candidatus Lambdaproteobacteria</taxon>
    </lineage>
</organism>
<dbReference type="Pfam" id="PF03253">
    <property type="entry name" value="UT"/>
    <property type="match status" value="1"/>
</dbReference>
<dbReference type="Pfam" id="PF01551">
    <property type="entry name" value="Peptidase_M23"/>
    <property type="match status" value="1"/>
</dbReference>
<feature type="transmembrane region" description="Helical" evidence="7">
    <location>
        <begin position="283"/>
        <end position="303"/>
    </location>
</feature>
<dbReference type="InterPro" id="IPR016047">
    <property type="entry name" value="M23ase_b-sheet_dom"/>
</dbReference>
<keyword evidence="3" id="KW-1003">Cell membrane</keyword>
<gene>
    <name evidence="9" type="ORF">A2557_03295</name>
</gene>
<evidence type="ECO:0000256" key="5">
    <source>
        <dbReference type="ARBA" id="ARBA00022989"/>
    </source>
</evidence>
<evidence type="ECO:0000256" key="4">
    <source>
        <dbReference type="ARBA" id="ARBA00022692"/>
    </source>
</evidence>
<reference evidence="9 10" key="1">
    <citation type="journal article" date="2016" name="Nat. Commun.">
        <title>Thousands of microbial genomes shed light on interconnected biogeochemical processes in an aquifer system.</title>
        <authorList>
            <person name="Anantharaman K."/>
            <person name="Brown C.T."/>
            <person name="Hug L.A."/>
            <person name="Sharon I."/>
            <person name="Castelle C.J."/>
            <person name="Probst A.J."/>
            <person name="Thomas B.C."/>
            <person name="Singh A."/>
            <person name="Wilkins M.J."/>
            <person name="Karaoz U."/>
            <person name="Brodie E.L."/>
            <person name="Williams K.H."/>
            <person name="Hubbard S.S."/>
            <person name="Banfield J.F."/>
        </authorList>
    </citation>
    <scope>NUCLEOTIDE SEQUENCE [LARGE SCALE GENOMIC DNA]</scope>
</reference>
<dbReference type="PANTHER" id="PTHR10464">
    <property type="entry name" value="UREA TRANSPORTER"/>
    <property type="match status" value="1"/>
</dbReference>
<feature type="transmembrane region" description="Helical" evidence="7">
    <location>
        <begin position="21"/>
        <end position="39"/>
    </location>
</feature>
<feature type="transmembrane region" description="Helical" evidence="7">
    <location>
        <begin position="257"/>
        <end position="277"/>
    </location>
</feature>
<proteinExistence type="inferred from homology"/>
<dbReference type="CDD" id="cd12797">
    <property type="entry name" value="M23_peptidase"/>
    <property type="match status" value="1"/>
</dbReference>
<dbReference type="PANTHER" id="PTHR10464:SF4">
    <property type="entry name" value="UREA TRANSPORTER"/>
    <property type="match status" value="1"/>
</dbReference>
<keyword evidence="6 7" id="KW-0472">Membrane</keyword>
<evidence type="ECO:0000313" key="9">
    <source>
        <dbReference type="EMBL" id="OGH00674.1"/>
    </source>
</evidence>
<protein>
    <recommendedName>
        <fullName evidence="8">M23ase beta-sheet core domain-containing protein</fullName>
    </recommendedName>
</protein>
<feature type="transmembrane region" description="Helical" evidence="7">
    <location>
        <begin position="232"/>
        <end position="250"/>
    </location>
</feature>
<evidence type="ECO:0000256" key="3">
    <source>
        <dbReference type="ARBA" id="ARBA00022475"/>
    </source>
</evidence>
<feature type="transmembrane region" description="Helical" evidence="7">
    <location>
        <begin position="190"/>
        <end position="212"/>
    </location>
</feature>
<feature type="transmembrane region" description="Helical" evidence="7">
    <location>
        <begin position="166"/>
        <end position="183"/>
    </location>
</feature>
<evidence type="ECO:0000256" key="1">
    <source>
        <dbReference type="ARBA" id="ARBA00004651"/>
    </source>
</evidence>
<comment type="subcellular location">
    <subcellularLocation>
        <location evidence="1">Cell membrane</location>
        <topology evidence="1">Multi-pass membrane protein</topology>
    </subcellularLocation>
</comment>
<evidence type="ECO:0000259" key="8">
    <source>
        <dbReference type="Pfam" id="PF01551"/>
    </source>
</evidence>
<dbReference type="Proteomes" id="UP000177583">
    <property type="component" value="Unassembled WGS sequence"/>
</dbReference>
<keyword evidence="4 7" id="KW-0812">Transmembrane</keyword>
<dbReference type="Gene3D" id="2.70.70.10">
    <property type="entry name" value="Glucose Permease (Domain IIA)"/>
    <property type="match status" value="1"/>
</dbReference>
<dbReference type="SUPFAM" id="SSF51261">
    <property type="entry name" value="Duplicated hybrid motif"/>
    <property type="match status" value="1"/>
</dbReference>
<keyword evidence="5 7" id="KW-1133">Transmembrane helix</keyword>
<dbReference type="GO" id="GO:0005886">
    <property type="term" value="C:plasma membrane"/>
    <property type="evidence" value="ECO:0007669"/>
    <property type="project" value="UniProtKB-SubCell"/>
</dbReference>
<dbReference type="GO" id="GO:0015204">
    <property type="term" value="F:urea transmembrane transporter activity"/>
    <property type="evidence" value="ECO:0007669"/>
    <property type="project" value="InterPro"/>
</dbReference>
<comment type="similarity">
    <text evidence="2">Belongs to the urea transporter family.</text>
</comment>
<evidence type="ECO:0000256" key="7">
    <source>
        <dbReference type="SAM" id="Phobius"/>
    </source>
</evidence>
<evidence type="ECO:0000256" key="6">
    <source>
        <dbReference type="ARBA" id="ARBA00023136"/>
    </source>
</evidence>
<name>A0A1F6GRE7_9PROT</name>
<dbReference type="AlphaFoldDB" id="A0A1F6GRE7"/>
<dbReference type="EMBL" id="MFNF01000043">
    <property type="protein sequence ID" value="OGH00674.1"/>
    <property type="molecule type" value="Genomic_DNA"/>
</dbReference>
<feature type="transmembrane region" description="Helical" evidence="7">
    <location>
        <begin position="97"/>
        <end position="115"/>
    </location>
</feature>
<feature type="transmembrane region" description="Helical" evidence="7">
    <location>
        <begin position="122"/>
        <end position="146"/>
    </location>
</feature>
<dbReference type="InterPro" id="IPR004937">
    <property type="entry name" value="Urea_transporter"/>
</dbReference>
<sequence>MSAPGPQTALISHFKVLLNSFSRVYFLGKPWVGAIFLLLSLANPHLAISGLLAVVAGYGFAYLMGMGKEFLESGVYTYNTLLVGLGVGSIYRLTPLSVLILLMAGLLTLAITLALSRVFYAYLALPILSLPFVVVIGAVSLASGKYSNLYVSSLYPAANLLPNPDWPAWATGYFKCLAAIFFLPHPYVGLGIALVLLAASPILFGLSLTGYFTGSLISGLMTGSFQQSFLNLNHFNFILIGMALGGVFLVPSRVSLVVSLVGVSCSVLLVDAVQVFWSAYGLPVLTLPFNLVALTFVYALGALKFPQISRRILGSPEESLDFHRSVALRFDPCPIGINLPFSGAWTVWQGFEGPWTHQGNWRHAYDFILADGKGQSFTGPGKRLEDYLAYKKPVLSPIAGQVVKTVDNLPDQEIGQTDSRNNWGNLVVIRSNFGYHVEISHLAKESLKVKEGDWVERGSLLGLCGNSGYSPQPHIHLQVQAGPDPGSATLDFRLTSYLSGQTYFTLGQPGKDEVLTPLSQAGPEPFVLDQEIELECFHQGTPKGTRNLVVRMDPEGTLYFDSTTGKLYFGRVHDGHCHYSLQGQDKLLSSLFLALPRLPLGGCNDYVYEERLPLNLLYPGWLRRWLLLGSALFDLPQSPRGVYRYKRGVLTGKISGPLGREFNTEIHLDSVVGFTKFQVGDWTFERKQHEKT</sequence>
<evidence type="ECO:0000256" key="2">
    <source>
        <dbReference type="ARBA" id="ARBA00005914"/>
    </source>
</evidence>
<dbReference type="InterPro" id="IPR029020">
    <property type="entry name" value="Ammonium/urea_transptr"/>
</dbReference>
<evidence type="ECO:0000313" key="10">
    <source>
        <dbReference type="Proteomes" id="UP000177583"/>
    </source>
</evidence>
<accession>A0A1F6GRE7</accession>
<dbReference type="InterPro" id="IPR011055">
    <property type="entry name" value="Dup_hybrid_motif"/>
</dbReference>
<feature type="domain" description="M23ase beta-sheet core" evidence="8">
    <location>
        <begin position="390"/>
        <end position="481"/>
    </location>
</feature>